<evidence type="ECO:0000256" key="6">
    <source>
        <dbReference type="SAM" id="MobiDB-lite"/>
    </source>
</evidence>
<reference evidence="9" key="1">
    <citation type="journal article" date="2019" name="Int. J. Syst. Evol. Microbiol.">
        <title>The Global Catalogue of Microorganisms (GCM) 10K type strain sequencing project: providing services to taxonomists for standard genome sequencing and annotation.</title>
        <authorList>
            <consortium name="The Broad Institute Genomics Platform"/>
            <consortium name="The Broad Institute Genome Sequencing Center for Infectious Disease"/>
            <person name="Wu L."/>
            <person name="Ma J."/>
        </authorList>
    </citation>
    <scope>NUCLEOTIDE SEQUENCE [LARGE SCALE GENOMIC DNA]</scope>
    <source>
        <strain evidence="9">JCM 4316</strain>
    </source>
</reference>
<name>A0ABP5TL51_9ACTN</name>
<evidence type="ECO:0000256" key="5">
    <source>
        <dbReference type="ARBA" id="ARBA00023163"/>
    </source>
</evidence>
<dbReference type="InterPro" id="IPR015421">
    <property type="entry name" value="PyrdxlP-dep_Trfase_major"/>
</dbReference>
<evidence type="ECO:0000256" key="2">
    <source>
        <dbReference type="ARBA" id="ARBA00022898"/>
    </source>
</evidence>
<protein>
    <submittedName>
        <fullName evidence="8">PLP-dependent aminotransferase family protein</fullName>
    </submittedName>
</protein>
<dbReference type="PANTHER" id="PTHR46577:SF1">
    <property type="entry name" value="HTH-TYPE TRANSCRIPTIONAL REGULATORY PROTEIN GABR"/>
    <property type="match status" value="1"/>
</dbReference>
<dbReference type="PROSITE" id="PS50949">
    <property type="entry name" value="HTH_GNTR"/>
    <property type="match status" value="1"/>
</dbReference>
<comment type="similarity">
    <text evidence="1">In the C-terminal section; belongs to the class-I pyridoxal-phosphate-dependent aminotransferase family.</text>
</comment>
<dbReference type="Pfam" id="PF00155">
    <property type="entry name" value="Aminotran_1_2"/>
    <property type="match status" value="1"/>
</dbReference>
<dbReference type="EMBL" id="BAAASD010000020">
    <property type="protein sequence ID" value="GAA2352250.1"/>
    <property type="molecule type" value="Genomic_DNA"/>
</dbReference>
<dbReference type="SUPFAM" id="SSF53383">
    <property type="entry name" value="PLP-dependent transferases"/>
    <property type="match status" value="1"/>
</dbReference>
<dbReference type="CDD" id="cd07377">
    <property type="entry name" value="WHTH_GntR"/>
    <property type="match status" value="1"/>
</dbReference>
<proteinExistence type="inferred from homology"/>
<dbReference type="SMART" id="SM00345">
    <property type="entry name" value="HTH_GNTR"/>
    <property type="match status" value="1"/>
</dbReference>
<dbReference type="PANTHER" id="PTHR46577">
    <property type="entry name" value="HTH-TYPE TRANSCRIPTIONAL REGULATORY PROTEIN GABR"/>
    <property type="match status" value="1"/>
</dbReference>
<evidence type="ECO:0000313" key="8">
    <source>
        <dbReference type="EMBL" id="GAA2352250.1"/>
    </source>
</evidence>
<dbReference type="RefSeq" id="WP_346176308.1">
    <property type="nucleotide sequence ID" value="NZ_BAAASD010000020.1"/>
</dbReference>
<feature type="compositionally biased region" description="Basic and acidic residues" evidence="6">
    <location>
        <begin position="1"/>
        <end position="21"/>
    </location>
</feature>
<dbReference type="InterPro" id="IPR000524">
    <property type="entry name" value="Tscrpt_reg_HTH_GntR"/>
</dbReference>
<organism evidence="8 9">
    <name type="scientific">Streptomyces cuspidosporus</name>
    <dbReference type="NCBI Taxonomy" id="66882"/>
    <lineage>
        <taxon>Bacteria</taxon>
        <taxon>Bacillati</taxon>
        <taxon>Actinomycetota</taxon>
        <taxon>Actinomycetes</taxon>
        <taxon>Kitasatosporales</taxon>
        <taxon>Streptomycetaceae</taxon>
        <taxon>Streptomyces</taxon>
    </lineage>
</organism>
<keyword evidence="8" id="KW-0032">Aminotransferase</keyword>
<keyword evidence="4" id="KW-0238">DNA-binding</keyword>
<keyword evidence="5" id="KW-0804">Transcription</keyword>
<evidence type="ECO:0000313" key="9">
    <source>
        <dbReference type="Proteomes" id="UP001500253"/>
    </source>
</evidence>
<dbReference type="CDD" id="cd00609">
    <property type="entry name" value="AAT_like"/>
    <property type="match status" value="1"/>
</dbReference>
<comment type="caution">
    <text evidence="8">The sequence shown here is derived from an EMBL/GenBank/DDBJ whole genome shotgun (WGS) entry which is preliminary data.</text>
</comment>
<accession>A0ABP5TL51</accession>
<dbReference type="SUPFAM" id="SSF46785">
    <property type="entry name" value="Winged helix' DNA-binding domain"/>
    <property type="match status" value="1"/>
</dbReference>
<dbReference type="GO" id="GO:0008483">
    <property type="term" value="F:transaminase activity"/>
    <property type="evidence" value="ECO:0007669"/>
    <property type="project" value="UniProtKB-KW"/>
</dbReference>
<dbReference type="Gene3D" id="1.10.10.10">
    <property type="entry name" value="Winged helix-like DNA-binding domain superfamily/Winged helix DNA-binding domain"/>
    <property type="match status" value="1"/>
</dbReference>
<dbReference type="InterPro" id="IPR015424">
    <property type="entry name" value="PyrdxlP-dep_Trfase"/>
</dbReference>
<gene>
    <name evidence="8" type="ORF">GCM10010246_46110</name>
</gene>
<keyword evidence="8" id="KW-0808">Transferase</keyword>
<dbReference type="InterPro" id="IPR004839">
    <property type="entry name" value="Aminotransferase_I/II_large"/>
</dbReference>
<evidence type="ECO:0000259" key="7">
    <source>
        <dbReference type="PROSITE" id="PS50949"/>
    </source>
</evidence>
<evidence type="ECO:0000256" key="4">
    <source>
        <dbReference type="ARBA" id="ARBA00023125"/>
    </source>
</evidence>
<dbReference type="Proteomes" id="UP001500253">
    <property type="component" value="Unassembled WGS sequence"/>
</dbReference>
<keyword evidence="2" id="KW-0663">Pyridoxal phosphate</keyword>
<sequence length="540" mass="56548">MLKPHADQPHTDPPHAHEPHTDQPLATHANGLPGREHAPGRAAPAGGHGRGRGAAERGRVRAERGLESVVAAGIPLPLPRDGEESLADCLVRLLAAAVEGGRLAPGTRLPSSRALATAADVSRNVVLAVYAVLAERGLATGRHGSGSYVRADGRPRRARPVPETAPWLERLTPAPEGPGGPEPVLDLRLRARPAAVLPTVVWRRAWQAAAQRRLPSGYGDPAGDRRLRAALTDYLVAGRGVAAAPADVVVTSGAAEALGLLLRAVIRPGDRVAVEDPGYPPFARMARERGAVVLPVPVDGDGIRVEVVRGLDPPPRMLLLTPAHQFPTTAPLSADRRRDLLSWAREQGALLVEDDYGGEFTAAGPPALAASDDHGVVAYVGSLSRLLAPSLRTGHLVAPRPLAAAVARLRGETDSYPSLPVQQAVAELLTTGELTRQLRRARALVAEQRAALREAAPLLPVRGLDGGLHVLLATADARAEAEWAEELLRDGILVDRLSAYGHGPPAATGLLLDYAGVAPATLARVAARIAAPAPPGARYD</sequence>
<keyword evidence="3" id="KW-0805">Transcription regulation</keyword>
<dbReference type="Gene3D" id="3.40.640.10">
    <property type="entry name" value="Type I PLP-dependent aspartate aminotransferase-like (Major domain)"/>
    <property type="match status" value="1"/>
</dbReference>
<dbReference type="InterPro" id="IPR036388">
    <property type="entry name" value="WH-like_DNA-bd_sf"/>
</dbReference>
<dbReference type="InterPro" id="IPR051446">
    <property type="entry name" value="HTH_trans_reg/aminotransferase"/>
</dbReference>
<evidence type="ECO:0000256" key="3">
    <source>
        <dbReference type="ARBA" id="ARBA00023015"/>
    </source>
</evidence>
<keyword evidence="9" id="KW-1185">Reference proteome</keyword>
<feature type="region of interest" description="Disordered" evidence="6">
    <location>
        <begin position="143"/>
        <end position="179"/>
    </location>
</feature>
<feature type="domain" description="HTH gntR-type" evidence="7">
    <location>
        <begin position="84"/>
        <end position="152"/>
    </location>
</feature>
<feature type="region of interest" description="Disordered" evidence="6">
    <location>
        <begin position="1"/>
        <end position="60"/>
    </location>
</feature>
<dbReference type="InterPro" id="IPR036390">
    <property type="entry name" value="WH_DNA-bd_sf"/>
</dbReference>
<evidence type="ECO:0000256" key="1">
    <source>
        <dbReference type="ARBA" id="ARBA00005384"/>
    </source>
</evidence>
<dbReference type="Pfam" id="PF00392">
    <property type="entry name" value="GntR"/>
    <property type="match status" value="1"/>
</dbReference>